<dbReference type="HOGENOM" id="CLU_646043_0_0_1"/>
<dbReference type="EnsemblMetazoa" id="HelroT166168">
    <property type="protein sequence ID" value="HelroP166168"/>
    <property type="gene ID" value="HelroG166168"/>
</dbReference>
<accession>T1EXU9</accession>
<evidence type="ECO:0000256" key="1">
    <source>
        <dbReference type="SAM" id="Phobius"/>
    </source>
</evidence>
<gene>
    <name evidence="3" type="primary">20201399</name>
    <name evidence="2" type="ORF">HELRODRAFT_166168</name>
</gene>
<reference evidence="4" key="1">
    <citation type="submission" date="2012-12" db="EMBL/GenBank/DDBJ databases">
        <authorList>
            <person name="Hellsten U."/>
            <person name="Grimwood J."/>
            <person name="Chapman J.A."/>
            <person name="Shapiro H."/>
            <person name="Aerts A."/>
            <person name="Otillar R.P."/>
            <person name="Terry A.Y."/>
            <person name="Boore J.L."/>
            <person name="Simakov O."/>
            <person name="Marletaz F."/>
            <person name="Cho S.-J."/>
            <person name="Edsinger-Gonzales E."/>
            <person name="Havlak P."/>
            <person name="Kuo D.-H."/>
            <person name="Larsson T."/>
            <person name="Lv J."/>
            <person name="Arendt D."/>
            <person name="Savage R."/>
            <person name="Osoegawa K."/>
            <person name="de Jong P."/>
            <person name="Lindberg D.R."/>
            <person name="Seaver E.C."/>
            <person name="Weisblat D.A."/>
            <person name="Putnam N.H."/>
            <person name="Grigoriev I.V."/>
            <person name="Rokhsar D.S."/>
        </authorList>
    </citation>
    <scope>NUCLEOTIDE SEQUENCE</scope>
</reference>
<dbReference type="RefSeq" id="XP_009031421.1">
    <property type="nucleotide sequence ID" value="XM_009033173.1"/>
</dbReference>
<dbReference type="CTD" id="20201399"/>
<keyword evidence="1" id="KW-1133">Transmembrane helix</keyword>
<keyword evidence="4" id="KW-1185">Reference proteome</keyword>
<dbReference type="Proteomes" id="UP000015101">
    <property type="component" value="Unassembled WGS sequence"/>
</dbReference>
<reference evidence="3" key="3">
    <citation type="submission" date="2015-06" db="UniProtKB">
        <authorList>
            <consortium name="EnsemblMetazoa"/>
        </authorList>
    </citation>
    <scope>IDENTIFICATION</scope>
</reference>
<dbReference type="GeneID" id="20201399"/>
<keyword evidence="1" id="KW-0812">Transmembrane</keyword>
<proteinExistence type="predicted"/>
<dbReference type="InParanoid" id="T1EXU9"/>
<dbReference type="KEGG" id="hro:HELRODRAFT_166168"/>
<evidence type="ECO:0000313" key="4">
    <source>
        <dbReference type="Proteomes" id="UP000015101"/>
    </source>
</evidence>
<feature type="transmembrane region" description="Helical" evidence="1">
    <location>
        <begin position="370"/>
        <end position="386"/>
    </location>
</feature>
<dbReference type="EMBL" id="AMQM01002268">
    <property type="status" value="NOT_ANNOTATED_CDS"/>
    <property type="molecule type" value="Genomic_DNA"/>
</dbReference>
<sequence length="425" mass="48837">MTRFEFFCTKYFGYVDRHAHEALLMQNIFLVFITSSTFFSLSPKVDAKGILLKLFNSTNDINLKNFKECSEGGVQINFDQLNLEKFNHSVHFNCITSGGGEPYDVYVLIETGRKIESIAQYSSGQWVTIVTLMYKKFLDERTEVVITPKIPYAFNSSTIIARSQVEIINKLTIRTVGFITVKSSFQRRISEYRIVMKLKKYKNHIHLYSINYYPYHVQNVSLVGNENDSHTYECLSVSNPAAHRWSFSIIGLTHKDMREYTTDDNLLHFEEDGVYQVNCTAFNSIGNEQSSAWVVQNVTVGSDMELSEKIAISLLIPIFFIFLAASLLILFATNRVKKRVRLRRRLRKTMITSSTVHDDNVVLHSLQSNYGYYIMFGGFMCLILFIQSQPNNEAVSEESTALESEKNEISHDVDLHLKLAQISQK</sequence>
<reference evidence="2 4" key="2">
    <citation type="journal article" date="2013" name="Nature">
        <title>Insights into bilaterian evolution from three spiralian genomes.</title>
        <authorList>
            <person name="Simakov O."/>
            <person name="Marletaz F."/>
            <person name="Cho S.J."/>
            <person name="Edsinger-Gonzales E."/>
            <person name="Havlak P."/>
            <person name="Hellsten U."/>
            <person name="Kuo D.H."/>
            <person name="Larsson T."/>
            <person name="Lv J."/>
            <person name="Arendt D."/>
            <person name="Savage R."/>
            <person name="Osoegawa K."/>
            <person name="de Jong P."/>
            <person name="Grimwood J."/>
            <person name="Chapman J.A."/>
            <person name="Shapiro H."/>
            <person name="Aerts A."/>
            <person name="Otillar R.P."/>
            <person name="Terry A.Y."/>
            <person name="Boore J.L."/>
            <person name="Grigoriev I.V."/>
            <person name="Lindberg D.R."/>
            <person name="Seaver E.C."/>
            <person name="Weisblat D.A."/>
            <person name="Putnam N.H."/>
            <person name="Rokhsar D.S."/>
        </authorList>
    </citation>
    <scope>NUCLEOTIDE SEQUENCE</scope>
</reference>
<dbReference type="AlphaFoldDB" id="T1EXU9"/>
<feature type="transmembrane region" description="Helical" evidence="1">
    <location>
        <begin position="310"/>
        <end position="333"/>
    </location>
</feature>
<evidence type="ECO:0000313" key="2">
    <source>
        <dbReference type="EMBL" id="ESN90497.1"/>
    </source>
</evidence>
<dbReference type="EMBL" id="KB097753">
    <property type="protein sequence ID" value="ESN90497.1"/>
    <property type="molecule type" value="Genomic_DNA"/>
</dbReference>
<protein>
    <submittedName>
        <fullName evidence="2 3">Uncharacterized protein</fullName>
    </submittedName>
</protein>
<name>T1EXU9_HELRO</name>
<keyword evidence="1" id="KW-0472">Membrane</keyword>
<organism evidence="3 4">
    <name type="scientific">Helobdella robusta</name>
    <name type="common">Californian leech</name>
    <dbReference type="NCBI Taxonomy" id="6412"/>
    <lineage>
        <taxon>Eukaryota</taxon>
        <taxon>Metazoa</taxon>
        <taxon>Spiralia</taxon>
        <taxon>Lophotrochozoa</taxon>
        <taxon>Annelida</taxon>
        <taxon>Clitellata</taxon>
        <taxon>Hirudinea</taxon>
        <taxon>Rhynchobdellida</taxon>
        <taxon>Glossiphoniidae</taxon>
        <taxon>Helobdella</taxon>
    </lineage>
</organism>
<evidence type="ECO:0000313" key="3">
    <source>
        <dbReference type="EnsemblMetazoa" id="HelroP166168"/>
    </source>
</evidence>